<feature type="transmembrane region" description="Helical" evidence="1">
    <location>
        <begin position="68"/>
        <end position="89"/>
    </location>
</feature>
<evidence type="ECO:0000256" key="1">
    <source>
        <dbReference type="SAM" id="Phobius"/>
    </source>
</evidence>
<organism evidence="2 3">
    <name type="scientific">Paenibacillus macquariensis</name>
    <dbReference type="NCBI Taxonomy" id="948756"/>
    <lineage>
        <taxon>Bacteria</taxon>
        <taxon>Bacillati</taxon>
        <taxon>Bacillota</taxon>
        <taxon>Bacilli</taxon>
        <taxon>Bacillales</taxon>
        <taxon>Paenibacillaceae</taxon>
        <taxon>Paenibacillus</taxon>
    </lineage>
</organism>
<proteinExistence type="predicted"/>
<reference evidence="2 3" key="1">
    <citation type="submission" date="2017-01" db="EMBL/GenBank/DDBJ databases">
        <authorList>
            <person name="Varghese N."/>
            <person name="Submissions S."/>
        </authorList>
    </citation>
    <scope>NUCLEOTIDE SEQUENCE [LARGE SCALE GENOMIC DNA]</scope>
    <source>
        <strain evidence="2 3">ATCC 23464</strain>
    </source>
</reference>
<evidence type="ECO:0000313" key="3">
    <source>
        <dbReference type="Proteomes" id="UP000186666"/>
    </source>
</evidence>
<gene>
    <name evidence="2" type="ORF">SAMN05421578_104303</name>
</gene>
<accession>A0ABY1JVN4</accession>
<dbReference type="Proteomes" id="UP000186666">
    <property type="component" value="Unassembled WGS sequence"/>
</dbReference>
<dbReference type="RefSeq" id="WP_068585260.1">
    <property type="nucleotide sequence ID" value="NZ_FTNK01000004.1"/>
</dbReference>
<name>A0ABY1JVN4_9BACL</name>
<comment type="caution">
    <text evidence="2">The sequence shown here is derived from an EMBL/GenBank/DDBJ whole genome shotgun (WGS) entry which is preliminary data.</text>
</comment>
<sequence length="100" mass="10918">MRRIRRRGSFCCFIELSLPVSHTLPEGLGVSPIVRDSLDEALIVVENLPATAGAILIEMAQTAFDKSFVVVLATATIILFVAAFMVRAITNRTKALDNKD</sequence>
<dbReference type="EMBL" id="FTNK01000004">
    <property type="protein sequence ID" value="SIQ84249.1"/>
    <property type="molecule type" value="Genomic_DNA"/>
</dbReference>
<keyword evidence="1" id="KW-0812">Transmembrane</keyword>
<keyword evidence="1" id="KW-1133">Transmembrane helix</keyword>
<evidence type="ECO:0000313" key="2">
    <source>
        <dbReference type="EMBL" id="SIQ84249.1"/>
    </source>
</evidence>
<protein>
    <submittedName>
        <fullName evidence="2">MFS transporter, DHA2 family, multidrug resistance protein</fullName>
    </submittedName>
</protein>
<keyword evidence="1" id="KW-0472">Membrane</keyword>
<keyword evidence="3" id="KW-1185">Reference proteome</keyword>